<feature type="compositionally biased region" description="Pro residues" evidence="7">
    <location>
        <begin position="480"/>
        <end position="497"/>
    </location>
</feature>
<protein>
    <submittedName>
        <fullName evidence="9">Dual oxidase maturation factor 1</fullName>
    </submittedName>
</protein>
<feature type="transmembrane region" description="Helical" evidence="8">
    <location>
        <begin position="64"/>
        <end position="84"/>
    </location>
</feature>
<dbReference type="Pfam" id="PF10204">
    <property type="entry name" value="DuoxA"/>
    <property type="match status" value="1"/>
</dbReference>
<evidence type="ECO:0000256" key="3">
    <source>
        <dbReference type="ARBA" id="ARBA00022692"/>
    </source>
</evidence>
<dbReference type="PANTHER" id="PTHR31158">
    <property type="entry name" value="DUAL OXIDASE 2"/>
    <property type="match status" value="1"/>
</dbReference>
<organism evidence="9 10">
    <name type="scientific">Porphyridium purpureum</name>
    <name type="common">Red alga</name>
    <name type="synonym">Porphyridium cruentum</name>
    <dbReference type="NCBI Taxonomy" id="35688"/>
    <lineage>
        <taxon>Eukaryota</taxon>
        <taxon>Rhodophyta</taxon>
        <taxon>Bangiophyceae</taxon>
        <taxon>Porphyridiales</taxon>
        <taxon>Porphyridiaceae</taxon>
        <taxon>Porphyridium</taxon>
    </lineage>
</organism>
<comment type="caution">
    <text evidence="9">The sequence shown here is derived from an EMBL/GenBank/DDBJ whole genome shotgun (WGS) entry which is preliminary data.</text>
</comment>
<keyword evidence="3 8" id="KW-0812">Transmembrane</keyword>
<gene>
    <name evidence="9" type="ORF">FVE85_3828</name>
</gene>
<proteinExistence type="inferred from homology"/>
<dbReference type="OrthoDB" id="10042652at2759"/>
<dbReference type="PANTHER" id="PTHR31158:SF1">
    <property type="entry name" value="DOXA1 FACTOR-RELATED"/>
    <property type="match status" value="1"/>
</dbReference>
<feature type="compositionally biased region" description="Polar residues" evidence="7">
    <location>
        <begin position="437"/>
        <end position="451"/>
    </location>
</feature>
<evidence type="ECO:0000256" key="6">
    <source>
        <dbReference type="ARBA" id="ARBA00023180"/>
    </source>
</evidence>
<keyword evidence="4 8" id="KW-1133">Transmembrane helix</keyword>
<dbReference type="EMBL" id="VRMN01000020">
    <property type="protein sequence ID" value="KAA8490679.1"/>
    <property type="molecule type" value="Genomic_DNA"/>
</dbReference>
<keyword evidence="5 8" id="KW-0472">Membrane</keyword>
<dbReference type="GO" id="GO:0005789">
    <property type="term" value="C:endoplasmic reticulum membrane"/>
    <property type="evidence" value="ECO:0007669"/>
    <property type="project" value="InterPro"/>
</dbReference>
<evidence type="ECO:0000256" key="5">
    <source>
        <dbReference type="ARBA" id="ARBA00023136"/>
    </source>
</evidence>
<dbReference type="GO" id="GO:0015031">
    <property type="term" value="P:protein transport"/>
    <property type="evidence" value="ECO:0007669"/>
    <property type="project" value="InterPro"/>
</dbReference>
<dbReference type="InterPro" id="IPR018469">
    <property type="entry name" value="Dual_oxidase_maturation_fac"/>
</dbReference>
<evidence type="ECO:0000256" key="8">
    <source>
        <dbReference type="SAM" id="Phobius"/>
    </source>
</evidence>
<feature type="transmembrane region" description="Helical" evidence="8">
    <location>
        <begin position="232"/>
        <end position="252"/>
    </location>
</feature>
<feature type="transmembrane region" description="Helical" evidence="8">
    <location>
        <begin position="31"/>
        <end position="52"/>
    </location>
</feature>
<evidence type="ECO:0000313" key="9">
    <source>
        <dbReference type="EMBL" id="KAA8490679.1"/>
    </source>
</evidence>
<comment type="similarity">
    <text evidence="2">Belongs to the DUOXA family.</text>
</comment>
<feature type="compositionally biased region" description="Low complexity" evidence="7">
    <location>
        <begin position="461"/>
        <end position="471"/>
    </location>
</feature>
<evidence type="ECO:0000256" key="7">
    <source>
        <dbReference type="SAM" id="MobiDB-lite"/>
    </source>
</evidence>
<evidence type="ECO:0000256" key="2">
    <source>
        <dbReference type="ARBA" id="ARBA00009816"/>
    </source>
</evidence>
<name>A0A5J4YGU0_PORPP</name>
<evidence type="ECO:0000256" key="1">
    <source>
        <dbReference type="ARBA" id="ARBA00004141"/>
    </source>
</evidence>
<sequence>MADTCVPQTLPGNGIGPTYYGPNKTAVGLDLWIISVSVASATIAVAGLFTIFSFESKADAARKTFMLLFGVYVMFTLLLSNFSYNWQYGEVHTRTPYAAYDAHEVDVTLGIKIGLRGFNVTMLGEPEYQFGQRINYNEQFLWGRGDVWFQGRGGFSVLANTVARRWRQAQFNGMPLPLLQIAEYFLLDGEQIRWLRYYRYAGYYTHILLYTGLGVYFVSVLFGAFRPRVGALLLMVVAGLMASAVIIYVSVVSRIKNPLVIPWRDGLLVVNYSWSFILTAVTAGVLFLFATLLYMHHTVQLVRRLQERKEDSRTGKVAVWFSDYFGDVLEILFGRSREAFTTASRLTLRDIDVSCLCGTCDDDLCHCVCHEATEPEWAKSRTTPRNGLQKRGTGLLDLDYVELPDADDASSTTPSLASQQDYDPIRVMAHPAEHGQVKSTSFKTRSGTEVSWSDIPKDSAADANALGGSAAMHASSVPRSPRPSPPPPPPPPGGWLN</sequence>
<dbReference type="Gene3D" id="1.20.140.150">
    <property type="match status" value="1"/>
</dbReference>
<keyword evidence="6" id="KW-0325">Glycoprotein</keyword>
<dbReference type="AlphaFoldDB" id="A0A5J4YGU0"/>
<evidence type="ECO:0000313" key="10">
    <source>
        <dbReference type="Proteomes" id="UP000324585"/>
    </source>
</evidence>
<evidence type="ECO:0000256" key="4">
    <source>
        <dbReference type="ARBA" id="ARBA00022989"/>
    </source>
</evidence>
<accession>A0A5J4YGU0</accession>
<reference evidence="10" key="1">
    <citation type="journal article" date="2019" name="Nat. Commun.">
        <title>Expansion of phycobilisome linker gene families in mesophilic red algae.</title>
        <authorList>
            <person name="Lee J."/>
            <person name="Kim D."/>
            <person name="Bhattacharya D."/>
            <person name="Yoon H.S."/>
        </authorList>
    </citation>
    <scope>NUCLEOTIDE SEQUENCE [LARGE SCALE GENOMIC DNA]</scope>
    <source>
        <strain evidence="10">CCMP 1328</strain>
    </source>
</reference>
<feature type="transmembrane region" description="Helical" evidence="8">
    <location>
        <begin position="203"/>
        <end position="225"/>
    </location>
</feature>
<feature type="region of interest" description="Disordered" evidence="7">
    <location>
        <begin position="431"/>
        <end position="497"/>
    </location>
</feature>
<keyword evidence="10" id="KW-1185">Reference proteome</keyword>
<comment type="subcellular location">
    <subcellularLocation>
        <location evidence="1">Membrane</location>
        <topology evidence="1">Multi-pass membrane protein</topology>
    </subcellularLocation>
</comment>
<feature type="transmembrane region" description="Helical" evidence="8">
    <location>
        <begin position="272"/>
        <end position="295"/>
    </location>
</feature>
<dbReference type="Proteomes" id="UP000324585">
    <property type="component" value="Unassembled WGS sequence"/>
</dbReference>